<reference evidence="7" key="2">
    <citation type="submission" date="2023-01" db="EMBL/GenBank/DDBJ databases">
        <authorList>
            <person name="Kim H."/>
            <person name="Abassi S."/>
            <person name="Ki J."/>
        </authorList>
    </citation>
    <scope>NUCLEOTIDE SEQUENCE</scope>
    <source>
        <strain evidence="7">LMBE-C4</strain>
    </source>
</reference>
<dbReference type="InterPro" id="IPR001917">
    <property type="entry name" value="Aminotrans_II_pyridoxalP_BS"/>
</dbReference>
<evidence type="ECO:0000256" key="1">
    <source>
        <dbReference type="ARBA" id="ARBA00001933"/>
    </source>
</evidence>
<dbReference type="InterPro" id="IPR004839">
    <property type="entry name" value="Aminotransferase_I/II_large"/>
</dbReference>
<dbReference type="GO" id="GO:0008710">
    <property type="term" value="F:8-amino-7-oxononanoate synthase activity"/>
    <property type="evidence" value="ECO:0007669"/>
    <property type="project" value="UniProtKB-EC"/>
</dbReference>
<dbReference type="PROSITE" id="PS00599">
    <property type="entry name" value="AA_TRANSFER_CLASS_2"/>
    <property type="match status" value="1"/>
</dbReference>
<reference evidence="7" key="1">
    <citation type="journal article" date="2023" name="Harmful Algae">
        <title>Effects of nitrate on the saxitoxins biosynthesis revealed by sxt genes in the toxic dinoflagellate Alexandrium pacificum (group IV).</title>
        <authorList>
            <person name="Abassi S."/>
            <person name="Kim H.S."/>
            <person name="Bui Q.T.N."/>
            <person name="Ki J.S."/>
        </authorList>
    </citation>
    <scope>NUCLEOTIDE SEQUENCE</scope>
    <source>
        <strain evidence="7">LMBE-C4</strain>
    </source>
</reference>
<comment type="similarity">
    <text evidence="2">Belongs to the class-II pyridoxal-phosphate-dependent aminotransferase family. BioF subfamily.</text>
</comment>
<name>A0AA49X5I2_9DINO</name>
<evidence type="ECO:0000256" key="3">
    <source>
        <dbReference type="ARBA" id="ARBA00022679"/>
    </source>
</evidence>
<dbReference type="EMBL" id="OQ236598">
    <property type="protein sequence ID" value="WLJ60569.1"/>
    <property type="molecule type" value="mRNA"/>
</dbReference>
<dbReference type="AlphaFoldDB" id="A0AA49X5I2"/>
<dbReference type="Gene3D" id="3.40.640.10">
    <property type="entry name" value="Type I PLP-dependent aspartate aminotransferase-like (Major domain)"/>
    <property type="match status" value="1"/>
</dbReference>
<evidence type="ECO:0000256" key="4">
    <source>
        <dbReference type="ARBA" id="ARBA00022898"/>
    </source>
</evidence>
<organism evidence="7">
    <name type="scientific">Alexandrium pacificum</name>
    <dbReference type="NCBI Taxonomy" id="1565494"/>
    <lineage>
        <taxon>Eukaryota</taxon>
        <taxon>Sar</taxon>
        <taxon>Alveolata</taxon>
        <taxon>Dinophyceae</taxon>
        <taxon>Gonyaulacales</taxon>
        <taxon>Pyrocystaceae</taxon>
        <taxon>Alexandrium</taxon>
    </lineage>
</organism>
<evidence type="ECO:0000313" key="7">
    <source>
        <dbReference type="EMBL" id="WLJ60569.1"/>
    </source>
</evidence>
<dbReference type="InterPro" id="IPR015424">
    <property type="entry name" value="PyrdxlP-dep_Trfase"/>
</dbReference>
<keyword evidence="4 5" id="KW-0663">Pyridoxal phosphate</keyword>
<sequence>MEGARSRGEARPPACGLENSLRAVVEGRRARGLLRGLTVRARGQVDFCSNDYLGFAGCPQLARDIDAALAAYRGSAGDCGLGSTGSRLLSGNSAYYEETEQMLAEFHNAESALLFNSGFDLNLGLYGYVPQPGDVVVYDELVHSSIHEGLRLSRAKSVAFRHNDTGDLRRKLTSIAAERDMAASSGRKPSIIIAVESVYSMDGDCAPLGEFCDAAEEVGASLVVDEAHGTGVFGRQGRGWVAELGLEARVFCRVHTFGKALGVHGAVVVGPKVLREYLINYARPLIYSTSLPTHSLVSVRCAYALLRREADQRQLRLREVLAAFRARLARLPPGRALESPSPIQAVIVPGNAACVAAAQLLQRRGFSVLPIRSPTVPAGTERLRIILHWHNSCEEVHALMDAVEEAIAAAPACEAAARL</sequence>
<dbReference type="InterPro" id="IPR015422">
    <property type="entry name" value="PyrdxlP-dep_Trfase_small"/>
</dbReference>
<dbReference type="GO" id="GO:0009102">
    <property type="term" value="P:biotin biosynthetic process"/>
    <property type="evidence" value="ECO:0007669"/>
    <property type="project" value="TreeGrafter"/>
</dbReference>
<dbReference type="SUPFAM" id="SSF53383">
    <property type="entry name" value="PLP-dependent transferases"/>
    <property type="match status" value="1"/>
</dbReference>
<keyword evidence="7" id="KW-0012">Acyltransferase</keyword>
<evidence type="ECO:0000256" key="2">
    <source>
        <dbReference type="ARBA" id="ARBA00010008"/>
    </source>
</evidence>
<dbReference type="InterPro" id="IPR015421">
    <property type="entry name" value="PyrdxlP-dep_Trfase_major"/>
</dbReference>
<dbReference type="PANTHER" id="PTHR13693:SF77">
    <property type="entry name" value="8-AMINO-7-OXONONANOATE SYNTHASE"/>
    <property type="match status" value="1"/>
</dbReference>
<dbReference type="Gene3D" id="3.90.1150.10">
    <property type="entry name" value="Aspartate Aminotransferase, domain 1"/>
    <property type="match status" value="1"/>
</dbReference>
<accession>A0AA49X5I2</accession>
<proteinExistence type="evidence at transcript level"/>
<protein>
    <submittedName>
        <fullName evidence="7">8-amino-7-oxononanoate synthase</fullName>
        <ecNumber evidence="7">2.3.1.47</ecNumber>
    </submittedName>
</protein>
<feature type="domain" description="Aminotransferase class I/classII large" evidence="6">
    <location>
        <begin position="44"/>
        <end position="388"/>
    </location>
</feature>
<dbReference type="EC" id="2.3.1.47" evidence="7"/>
<evidence type="ECO:0000259" key="6">
    <source>
        <dbReference type="Pfam" id="PF00155"/>
    </source>
</evidence>
<comment type="cofactor">
    <cofactor evidence="1 5">
        <name>pyridoxal 5'-phosphate</name>
        <dbReference type="ChEBI" id="CHEBI:597326"/>
    </cofactor>
</comment>
<dbReference type="PANTHER" id="PTHR13693">
    <property type="entry name" value="CLASS II AMINOTRANSFERASE/8-AMINO-7-OXONONANOATE SYNTHASE"/>
    <property type="match status" value="1"/>
</dbReference>
<dbReference type="GO" id="GO:0030170">
    <property type="term" value="F:pyridoxal phosphate binding"/>
    <property type="evidence" value="ECO:0007669"/>
    <property type="project" value="InterPro"/>
</dbReference>
<dbReference type="Pfam" id="PF00155">
    <property type="entry name" value="Aminotran_1_2"/>
    <property type="match status" value="1"/>
</dbReference>
<evidence type="ECO:0000256" key="5">
    <source>
        <dbReference type="RuleBase" id="RU003693"/>
    </source>
</evidence>
<keyword evidence="3 7" id="KW-0808">Transferase</keyword>
<dbReference type="InterPro" id="IPR050087">
    <property type="entry name" value="AON_synthase_class-II"/>
</dbReference>